<dbReference type="Proteomes" id="UP001056778">
    <property type="component" value="Chromosome 2"/>
</dbReference>
<gene>
    <name evidence="1" type="ORF">MML48_2g00019042</name>
</gene>
<comment type="caution">
    <text evidence="1">The sequence shown here is derived from an EMBL/GenBank/DDBJ whole genome shotgun (WGS) entry which is preliminary data.</text>
</comment>
<dbReference type="EMBL" id="CM043016">
    <property type="protein sequence ID" value="KAI4468371.1"/>
    <property type="molecule type" value="Genomic_DNA"/>
</dbReference>
<keyword evidence="2" id="KW-1185">Reference proteome</keyword>
<protein>
    <submittedName>
        <fullName evidence="1">L1 transposable element-related</fullName>
    </submittedName>
</protein>
<organism evidence="1 2">
    <name type="scientific">Holotrichia oblita</name>
    <name type="common">Chafer beetle</name>
    <dbReference type="NCBI Taxonomy" id="644536"/>
    <lineage>
        <taxon>Eukaryota</taxon>
        <taxon>Metazoa</taxon>
        <taxon>Ecdysozoa</taxon>
        <taxon>Arthropoda</taxon>
        <taxon>Hexapoda</taxon>
        <taxon>Insecta</taxon>
        <taxon>Pterygota</taxon>
        <taxon>Neoptera</taxon>
        <taxon>Endopterygota</taxon>
        <taxon>Coleoptera</taxon>
        <taxon>Polyphaga</taxon>
        <taxon>Scarabaeiformia</taxon>
        <taxon>Scarabaeidae</taxon>
        <taxon>Melolonthinae</taxon>
        <taxon>Holotrichia</taxon>
    </lineage>
</organism>
<sequence length="212" mass="24761">MSQVTRGNAEKKELIKSCVMELLKEDAFIKEITGKVIAAVEKHFNKKFEDYEKRTSDLVHKNQLLVDKCDSLEQYSRRNNIRIIGADAVPHCECEKLVMNVLNEKLQLDVSIDTIDRCHPVGPKKDNNKRDILVKFTSYRYRRAVMDRRKLLKGTHISIVEDLTRSRYLCYREANKVFGFRNVWVMDGVIHIKKDNRKLAVTKFSEVSEIKS</sequence>
<accession>A0ACB9TNK2</accession>
<reference evidence="1" key="1">
    <citation type="submission" date="2022-04" db="EMBL/GenBank/DDBJ databases">
        <title>Chromosome-scale genome assembly of Holotrichia oblita Faldermann.</title>
        <authorList>
            <person name="Rongchong L."/>
        </authorList>
    </citation>
    <scope>NUCLEOTIDE SEQUENCE</scope>
    <source>
        <strain evidence="1">81SQS9</strain>
    </source>
</reference>
<evidence type="ECO:0000313" key="2">
    <source>
        <dbReference type="Proteomes" id="UP001056778"/>
    </source>
</evidence>
<name>A0ACB9TNK2_HOLOL</name>
<proteinExistence type="predicted"/>
<evidence type="ECO:0000313" key="1">
    <source>
        <dbReference type="EMBL" id="KAI4468371.1"/>
    </source>
</evidence>